<comment type="caution">
    <text evidence="1">The sequence shown here is derived from an EMBL/GenBank/DDBJ whole genome shotgun (WGS) entry which is preliminary data.</text>
</comment>
<dbReference type="EMBL" id="LSYV01000023">
    <property type="protein sequence ID" value="KXZ49332.1"/>
    <property type="molecule type" value="Genomic_DNA"/>
</dbReference>
<reference evidence="2" key="1">
    <citation type="journal article" date="2016" name="Nat. Commun.">
        <title>The Gonium pectorale genome demonstrates co-option of cell cycle regulation during the evolution of multicellularity.</title>
        <authorList>
            <person name="Hanschen E.R."/>
            <person name="Marriage T.N."/>
            <person name="Ferris P.J."/>
            <person name="Hamaji T."/>
            <person name="Toyoda A."/>
            <person name="Fujiyama A."/>
            <person name="Neme R."/>
            <person name="Noguchi H."/>
            <person name="Minakuchi Y."/>
            <person name="Suzuki M."/>
            <person name="Kawai-Toyooka H."/>
            <person name="Smith D.R."/>
            <person name="Sparks H."/>
            <person name="Anderson J."/>
            <person name="Bakaric R."/>
            <person name="Luria V."/>
            <person name="Karger A."/>
            <person name="Kirschner M.W."/>
            <person name="Durand P.M."/>
            <person name="Michod R.E."/>
            <person name="Nozaki H."/>
            <person name="Olson B.J."/>
        </authorList>
    </citation>
    <scope>NUCLEOTIDE SEQUENCE [LARGE SCALE GENOMIC DNA]</scope>
    <source>
        <strain evidence="2">NIES-2863</strain>
    </source>
</reference>
<dbReference type="AlphaFoldDB" id="A0A150GHK9"/>
<proteinExistence type="predicted"/>
<accession>A0A150GHK9</accession>
<dbReference type="OrthoDB" id="524667at2759"/>
<protein>
    <submittedName>
        <fullName evidence="1">Uncharacterized protein</fullName>
    </submittedName>
</protein>
<organism evidence="1 2">
    <name type="scientific">Gonium pectorale</name>
    <name type="common">Green alga</name>
    <dbReference type="NCBI Taxonomy" id="33097"/>
    <lineage>
        <taxon>Eukaryota</taxon>
        <taxon>Viridiplantae</taxon>
        <taxon>Chlorophyta</taxon>
        <taxon>core chlorophytes</taxon>
        <taxon>Chlorophyceae</taxon>
        <taxon>CS clade</taxon>
        <taxon>Chlamydomonadales</taxon>
        <taxon>Volvocaceae</taxon>
        <taxon>Gonium</taxon>
    </lineage>
</organism>
<name>A0A150GHK9_GONPE</name>
<evidence type="ECO:0000313" key="2">
    <source>
        <dbReference type="Proteomes" id="UP000075714"/>
    </source>
</evidence>
<sequence length="59" mass="6670">MNFGETACRVSIEQCYPNTCYYFRDLTSQLPSDFTLLGSTGFFKQFQIISGGKDVTITK</sequence>
<keyword evidence="2" id="KW-1185">Reference proteome</keyword>
<dbReference type="Proteomes" id="UP000075714">
    <property type="component" value="Unassembled WGS sequence"/>
</dbReference>
<evidence type="ECO:0000313" key="1">
    <source>
        <dbReference type="EMBL" id="KXZ49332.1"/>
    </source>
</evidence>
<gene>
    <name evidence="1" type="ORF">GPECTOR_22g926</name>
</gene>